<gene>
    <name evidence="6" type="ORF">FPZ45_17000</name>
</gene>
<dbReference type="Pfam" id="PF01420">
    <property type="entry name" value="Methylase_S"/>
    <property type="match status" value="1"/>
</dbReference>
<dbReference type="RefSeq" id="WP_144704440.1">
    <property type="nucleotide sequence ID" value="NZ_VNJJ01000010.1"/>
</dbReference>
<keyword evidence="3" id="KW-0238">DNA-binding</keyword>
<dbReference type="AlphaFoldDB" id="A0A559JDJ9"/>
<keyword evidence="2" id="KW-0680">Restriction system</keyword>
<evidence type="ECO:0000259" key="5">
    <source>
        <dbReference type="Pfam" id="PF01420"/>
    </source>
</evidence>
<dbReference type="PANTHER" id="PTHR43140">
    <property type="entry name" value="TYPE-1 RESTRICTION ENZYME ECOKI SPECIFICITY PROTEIN"/>
    <property type="match status" value="1"/>
</dbReference>
<protein>
    <recommendedName>
        <fullName evidence="5">Type I restriction modification DNA specificity domain-containing protein</fullName>
    </recommendedName>
</protein>
<evidence type="ECO:0000256" key="4">
    <source>
        <dbReference type="ARBA" id="ARBA00038652"/>
    </source>
</evidence>
<dbReference type="OrthoDB" id="9795776at2"/>
<keyword evidence="7" id="KW-1185">Reference proteome</keyword>
<comment type="subunit">
    <text evidence="4">The methyltransferase is composed of M and S polypeptides.</text>
</comment>
<dbReference type="EMBL" id="VNJJ01000010">
    <property type="protein sequence ID" value="TVX97943.1"/>
    <property type="molecule type" value="Genomic_DNA"/>
</dbReference>
<organism evidence="6 7">
    <name type="scientific">Cohnella terricola</name>
    <dbReference type="NCBI Taxonomy" id="1289167"/>
    <lineage>
        <taxon>Bacteria</taxon>
        <taxon>Bacillati</taxon>
        <taxon>Bacillota</taxon>
        <taxon>Bacilli</taxon>
        <taxon>Bacillales</taxon>
        <taxon>Paenibacillaceae</taxon>
        <taxon>Cohnella</taxon>
    </lineage>
</organism>
<comment type="caution">
    <text evidence="6">The sequence shown here is derived from an EMBL/GenBank/DDBJ whole genome shotgun (WGS) entry which is preliminary data.</text>
</comment>
<evidence type="ECO:0000256" key="2">
    <source>
        <dbReference type="ARBA" id="ARBA00022747"/>
    </source>
</evidence>
<sequence length="632" mass="72416">MSRQMMDSGADWIGEMPCHWETTKLKYIFSIKKDISNELGHDILSVTQSGIKIKDISKNEGQISADYSKYQLVDIDDFVMNHMDLLTGWVDCSSYQGVTSPDYRVFKLLDAGSYCKEFYTYLFQACYMNKVFYGLGQGVSNLGRWRLQTDKFLNFILPKFPLTEQQAIAEYLDHRCAEIDNIIKNTKSSIEEYKAYKQAVITESVSKGLNPNVLMKKSGIEWIGEIPEHWRVTRVKYLLDESKEKSIKGIEEPLSMSQQFGVIKSSELDIPNPTSSYIGGKLVYKDFLVFNKLKAHLGVFAVSPYSGVVSPDYAVYVGKEGASVKFLEYLFKTQKCIQQFKKYIRGVGAGLSRLYTSDLFNIKIALPNYHEQVAITDFIEKKCVEIDNLILQKKQLISELETYKKSLIYECVTGKLNVGVTETKQISIPIHPIFPALLATNKKRFAQAVLASKVIDVAHTSQLGRVKLEKILYTIETHIGFDFDTDYKRQIAGPLDGSIYQCENMISQRNKWFRINVTKSSVKYSPAKDMANYKKYYQKYYVNYAGEIDRIINIFNSLSTDEAEIFATLYASWNDFVICGGAFTDEDIVSDVLNNWHESKKRFSKDTWLHAIEQMKQLELVPRGYGKKTIIE</sequence>
<name>A0A559JDJ9_9BACL</name>
<dbReference type="InterPro" id="IPR044946">
    <property type="entry name" value="Restrct_endonuc_typeI_TRD_sf"/>
</dbReference>
<dbReference type="PANTHER" id="PTHR43140:SF1">
    <property type="entry name" value="TYPE I RESTRICTION ENZYME ECOKI SPECIFICITY SUBUNIT"/>
    <property type="match status" value="1"/>
</dbReference>
<evidence type="ECO:0000256" key="3">
    <source>
        <dbReference type="ARBA" id="ARBA00023125"/>
    </source>
</evidence>
<accession>A0A559JDJ9</accession>
<proteinExistence type="inferred from homology"/>
<dbReference type="GO" id="GO:0009307">
    <property type="term" value="P:DNA restriction-modification system"/>
    <property type="evidence" value="ECO:0007669"/>
    <property type="project" value="UniProtKB-KW"/>
</dbReference>
<evidence type="ECO:0000313" key="7">
    <source>
        <dbReference type="Proteomes" id="UP000316330"/>
    </source>
</evidence>
<dbReference type="Proteomes" id="UP000316330">
    <property type="component" value="Unassembled WGS sequence"/>
</dbReference>
<dbReference type="InterPro" id="IPR051212">
    <property type="entry name" value="Type-I_RE_S_subunit"/>
</dbReference>
<reference evidence="6 7" key="1">
    <citation type="submission" date="2019-07" db="EMBL/GenBank/DDBJ databases">
        <authorList>
            <person name="Kim J."/>
        </authorList>
    </citation>
    <scope>NUCLEOTIDE SEQUENCE [LARGE SCALE GENOMIC DNA]</scope>
    <source>
        <strain evidence="6 7">G13</strain>
    </source>
</reference>
<dbReference type="GO" id="GO:0003677">
    <property type="term" value="F:DNA binding"/>
    <property type="evidence" value="ECO:0007669"/>
    <property type="project" value="UniProtKB-KW"/>
</dbReference>
<dbReference type="InterPro" id="IPR000055">
    <property type="entry name" value="Restrct_endonuc_typeI_TRD"/>
</dbReference>
<evidence type="ECO:0000256" key="1">
    <source>
        <dbReference type="ARBA" id="ARBA00010923"/>
    </source>
</evidence>
<comment type="similarity">
    <text evidence="1">Belongs to the type-I restriction system S methylase family.</text>
</comment>
<feature type="domain" description="Type I restriction modification DNA specificity" evidence="5">
    <location>
        <begin position="277"/>
        <end position="388"/>
    </location>
</feature>
<dbReference type="SUPFAM" id="SSF116734">
    <property type="entry name" value="DNA methylase specificity domain"/>
    <property type="match status" value="2"/>
</dbReference>
<evidence type="ECO:0000313" key="6">
    <source>
        <dbReference type="EMBL" id="TVX97943.1"/>
    </source>
</evidence>
<dbReference type="Gene3D" id="3.90.220.20">
    <property type="entry name" value="DNA methylase specificity domains"/>
    <property type="match status" value="2"/>
</dbReference>